<proteinExistence type="predicted"/>
<accession>A0A5B7FX62</accession>
<dbReference type="EMBL" id="VSRR010010017">
    <property type="protein sequence ID" value="MPC51192.1"/>
    <property type="molecule type" value="Genomic_DNA"/>
</dbReference>
<keyword evidence="2" id="KW-1185">Reference proteome</keyword>
<gene>
    <name evidence="1" type="ORF">E2C01_045033</name>
</gene>
<comment type="caution">
    <text evidence="1">The sequence shown here is derived from an EMBL/GenBank/DDBJ whole genome shotgun (WGS) entry which is preliminary data.</text>
</comment>
<sequence>MFDNGKPAVRHDSGWRLVTRIIDKSAVYVGWDMTVQGKGEVFCRMSRQNDPVTGIRAANHEPRAEVFPVKPNSKDEKFSFAQIEWSLTAPCRRTLAPYGLVVRAPYDLRALYDLVCGRHDPYDLALGPYILLRVPCDLAWTPYNHFSMLRPCLDNL</sequence>
<evidence type="ECO:0000313" key="2">
    <source>
        <dbReference type="Proteomes" id="UP000324222"/>
    </source>
</evidence>
<evidence type="ECO:0000313" key="1">
    <source>
        <dbReference type="EMBL" id="MPC51192.1"/>
    </source>
</evidence>
<dbReference type="Proteomes" id="UP000324222">
    <property type="component" value="Unassembled WGS sequence"/>
</dbReference>
<organism evidence="1 2">
    <name type="scientific">Portunus trituberculatus</name>
    <name type="common">Swimming crab</name>
    <name type="synonym">Neptunus trituberculatus</name>
    <dbReference type="NCBI Taxonomy" id="210409"/>
    <lineage>
        <taxon>Eukaryota</taxon>
        <taxon>Metazoa</taxon>
        <taxon>Ecdysozoa</taxon>
        <taxon>Arthropoda</taxon>
        <taxon>Crustacea</taxon>
        <taxon>Multicrustacea</taxon>
        <taxon>Malacostraca</taxon>
        <taxon>Eumalacostraca</taxon>
        <taxon>Eucarida</taxon>
        <taxon>Decapoda</taxon>
        <taxon>Pleocyemata</taxon>
        <taxon>Brachyura</taxon>
        <taxon>Eubrachyura</taxon>
        <taxon>Portunoidea</taxon>
        <taxon>Portunidae</taxon>
        <taxon>Portuninae</taxon>
        <taxon>Portunus</taxon>
    </lineage>
</organism>
<reference evidence="1 2" key="1">
    <citation type="submission" date="2019-05" db="EMBL/GenBank/DDBJ databases">
        <title>Another draft genome of Portunus trituberculatus and its Hox gene families provides insights of decapod evolution.</title>
        <authorList>
            <person name="Jeong J.-H."/>
            <person name="Song I."/>
            <person name="Kim S."/>
            <person name="Choi T."/>
            <person name="Kim D."/>
            <person name="Ryu S."/>
            <person name="Kim W."/>
        </authorList>
    </citation>
    <scope>NUCLEOTIDE SEQUENCE [LARGE SCALE GENOMIC DNA]</scope>
    <source>
        <tissue evidence="1">Muscle</tissue>
    </source>
</reference>
<dbReference type="AlphaFoldDB" id="A0A5B7FX62"/>
<protein>
    <submittedName>
        <fullName evidence="1">Uncharacterized protein</fullName>
    </submittedName>
</protein>
<name>A0A5B7FX62_PORTR</name>